<dbReference type="RefSeq" id="WP_069948106.1">
    <property type="nucleotide sequence ID" value="NZ_CP014143.1"/>
</dbReference>
<keyword evidence="6" id="KW-1185">Reference proteome</keyword>
<keyword evidence="3" id="KW-0067">ATP-binding</keyword>
<evidence type="ECO:0000259" key="4">
    <source>
        <dbReference type="SMART" id="SM00797"/>
    </source>
</evidence>
<dbReference type="InterPro" id="IPR052708">
    <property type="entry name" value="PxpC"/>
</dbReference>
<dbReference type="STRING" id="1769779.AUP74_02829"/>
<dbReference type="InterPro" id="IPR029000">
    <property type="entry name" value="Cyclophilin-like_dom_sf"/>
</dbReference>
<dbReference type="EMBL" id="CP014143">
    <property type="protein sequence ID" value="AOS98224.1"/>
    <property type="molecule type" value="Genomic_DNA"/>
</dbReference>
<dbReference type="SMART" id="SM00797">
    <property type="entry name" value="AHS2"/>
    <property type="match status" value="1"/>
</dbReference>
<evidence type="ECO:0000313" key="6">
    <source>
        <dbReference type="Proteomes" id="UP000095672"/>
    </source>
</evidence>
<keyword evidence="1" id="KW-0547">Nucleotide-binding</keyword>
<sequence length="311" mass="33212">MTDFATVEKGGPLTLIQDSGRRGQQHLGVSVGGALDTHAAGWANLLLGNEVGAALLEICLGPFAIRFRSATRIAVTGADCGWQLNGEPLQSWASHRVPAGALLQAGMARTGIRGYLAIAGGIDSPQVWNSRATTVGEALGGLNGAPLQTGDQLPYRGDSDGVLRQTPVDFQRSYTDQLELRLVASNQFEQFPEATRDNFFSQIYQVAPDSDRMGIRLSGDPLPEVPGHLVSEAVCPGVVQVPASGQPIVLMRDCQTIGGYPKLGHVYSVDLDWLAQARPGSKVKFVPGTLTESQALLIEQRQFFLGAAREH</sequence>
<evidence type="ECO:0000256" key="1">
    <source>
        <dbReference type="ARBA" id="ARBA00022741"/>
    </source>
</evidence>
<dbReference type="Pfam" id="PF02626">
    <property type="entry name" value="CT_A_B"/>
    <property type="match status" value="1"/>
</dbReference>
<keyword evidence="2" id="KW-0378">Hydrolase</keyword>
<feature type="domain" description="Carboxyltransferase" evidence="4">
    <location>
        <begin position="26"/>
        <end position="303"/>
    </location>
</feature>
<dbReference type="PATRIC" id="fig|1769779.3.peg.2824"/>
<dbReference type="PANTHER" id="PTHR43309">
    <property type="entry name" value="5-OXOPROLINASE SUBUNIT C"/>
    <property type="match status" value="1"/>
</dbReference>
<evidence type="ECO:0000256" key="3">
    <source>
        <dbReference type="ARBA" id="ARBA00022840"/>
    </source>
</evidence>
<dbReference type="GO" id="GO:0005524">
    <property type="term" value="F:ATP binding"/>
    <property type="evidence" value="ECO:0007669"/>
    <property type="project" value="UniProtKB-KW"/>
</dbReference>
<dbReference type="OrthoDB" id="9768696at2"/>
<accession>A0A1C9WAQ0</accession>
<dbReference type="Gene3D" id="2.40.100.10">
    <property type="entry name" value="Cyclophilin-like"/>
    <property type="match status" value="1"/>
</dbReference>
<name>A0A1C9WAQ0_9GAMM</name>
<dbReference type="AlphaFoldDB" id="A0A1C9WAQ0"/>
<dbReference type="SUPFAM" id="SSF50891">
    <property type="entry name" value="Cyclophilin-like"/>
    <property type="match status" value="1"/>
</dbReference>
<dbReference type="PANTHER" id="PTHR43309:SF4">
    <property type="entry name" value="CARBOXYLTRANSFERASE DOMAIN-CONTAINING PROTEIN"/>
    <property type="match status" value="1"/>
</dbReference>
<dbReference type="NCBIfam" id="TIGR00724">
    <property type="entry name" value="urea_amlyse_rel"/>
    <property type="match status" value="1"/>
</dbReference>
<dbReference type="KEGG" id="micc:AUP74_02829"/>
<dbReference type="InterPro" id="IPR003778">
    <property type="entry name" value="CT_A_B"/>
</dbReference>
<reference evidence="6" key="1">
    <citation type="submission" date="2016-01" db="EMBL/GenBank/DDBJ databases">
        <title>Complete genome sequence of Microbulbifer sp. CCB-MM1, a halophile isolated from Matang Mangrove Forest, Perak.</title>
        <authorList>
            <person name="Moh T.H."/>
            <person name="Dinesh B."/>
            <person name="Lau N.-S."/>
            <person name="Go F."/>
            <person name="Alexander Chong S.-C."/>
        </authorList>
    </citation>
    <scope>NUCLEOTIDE SEQUENCE [LARGE SCALE GENOMIC DNA]</scope>
    <source>
        <strain evidence="6">CCB-MM1</strain>
    </source>
</reference>
<evidence type="ECO:0000256" key="2">
    <source>
        <dbReference type="ARBA" id="ARBA00022801"/>
    </source>
</evidence>
<proteinExistence type="predicted"/>
<protein>
    <submittedName>
        <fullName evidence="5">KipI antagonist</fullName>
    </submittedName>
</protein>
<dbReference type="GO" id="GO:0016787">
    <property type="term" value="F:hydrolase activity"/>
    <property type="evidence" value="ECO:0007669"/>
    <property type="project" value="UniProtKB-KW"/>
</dbReference>
<gene>
    <name evidence="5" type="primary">kipA</name>
    <name evidence="5" type="ORF">AUP74_02829</name>
</gene>
<organism evidence="5 6">
    <name type="scientific">Microbulbifer aggregans</name>
    <dbReference type="NCBI Taxonomy" id="1769779"/>
    <lineage>
        <taxon>Bacteria</taxon>
        <taxon>Pseudomonadati</taxon>
        <taxon>Pseudomonadota</taxon>
        <taxon>Gammaproteobacteria</taxon>
        <taxon>Cellvibrionales</taxon>
        <taxon>Microbulbiferaceae</taxon>
        <taxon>Microbulbifer</taxon>
    </lineage>
</organism>
<evidence type="ECO:0000313" key="5">
    <source>
        <dbReference type="EMBL" id="AOS98224.1"/>
    </source>
</evidence>
<dbReference type="Proteomes" id="UP000095672">
    <property type="component" value="Chromosome"/>
</dbReference>